<feature type="coiled-coil region" evidence="1">
    <location>
        <begin position="1201"/>
        <end position="1235"/>
    </location>
</feature>
<feature type="region of interest" description="Disordered" evidence="2">
    <location>
        <begin position="966"/>
        <end position="988"/>
    </location>
</feature>
<feature type="region of interest" description="Disordered" evidence="2">
    <location>
        <begin position="558"/>
        <end position="582"/>
    </location>
</feature>
<organism evidence="3 4">
    <name type="scientific">Taxus chinensis</name>
    <name type="common">Chinese yew</name>
    <name type="synonym">Taxus wallichiana var. chinensis</name>
    <dbReference type="NCBI Taxonomy" id="29808"/>
    <lineage>
        <taxon>Eukaryota</taxon>
        <taxon>Viridiplantae</taxon>
        <taxon>Streptophyta</taxon>
        <taxon>Embryophyta</taxon>
        <taxon>Tracheophyta</taxon>
        <taxon>Spermatophyta</taxon>
        <taxon>Pinopsida</taxon>
        <taxon>Pinidae</taxon>
        <taxon>Conifers II</taxon>
        <taxon>Cupressales</taxon>
        <taxon>Taxaceae</taxon>
        <taxon>Taxus</taxon>
    </lineage>
</organism>
<comment type="caution">
    <text evidence="3">The sequence shown here is derived from an EMBL/GenBank/DDBJ whole genome shotgun (WGS) entry which is preliminary data.</text>
</comment>
<feature type="region of interest" description="Disordered" evidence="2">
    <location>
        <begin position="925"/>
        <end position="953"/>
    </location>
</feature>
<reference evidence="3 4" key="1">
    <citation type="journal article" date="2021" name="Nat. Plants">
        <title>The Taxus genome provides insights into paclitaxel biosynthesis.</title>
        <authorList>
            <person name="Xiong X."/>
            <person name="Gou J."/>
            <person name="Liao Q."/>
            <person name="Li Y."/>
            <person name="Zhou Q."/>
            <person name="Bi G."/>
            <person name="Li C."/>
            <person name="Du R."/>
            <person name="Wang X."/>
            <person name="Sun T."/>
            <person name="Guo L."/>
            <person name="Liang H."/>
            <person name="Lu P."/>
            <person name="Wu Y."/>
            <person name="Zhang Z."/>
            <person name="Ro D.K."/>
            <person name="Shang Y."/>
            <person name="Huang S."/>
            <person name="Yan J."/>
        </authorList>
    </citation>
    <scope>NUCLEOTIDE SEQUENCE [LARGE SCALE GENOMIC DNA]</scope>
    <source>
        <strain evidence="3">Ta-2019</strain>
    </source>
</reference>
<feature type="compositionally biased region" description="Basic residues" evidence="2">
    <location>
        <begin position="928"/>
        <end position="941"/>
    </location>
</feature>
<protein>
    <submittedName>
        <fullName evidence="3">Uncharacterized protein</fullName>
    </submittedName>
</protein>
<gene>
    <name evidence="3" type="ORF">KI387_011634</name>
</gene>
<keyword evidence="4" id="KW-1185">Reference proteome</keyword>
<evidence type="ECO:0000256" key="1">
    <source>
        <dbReference type="SAM" id="Coils"/>
    </source>
</evidence>
<evidence type="ECO:0000313" key="3">
    <source>
        <dbReference type="EMBL" id="KAH9300051.1"/>
    </source>
</evidence>
<dbReference type="AlphaFoldDB" id="A0AA38CEY1"/>
<evidence type="ECO:0000256" key="2">
    <source>
        <dbReference type="SAM" id="MobiDB-lite"/>
    </source>
</evidence>
<dbReference type="EMBL" id="JAHRHJ020000009">
    <property type="protein sequence ID" value="KAH9300051.1"/>
    <property type="molecule type" value="Genomic_DNA"/>
</dbReference>
<sequence>MLTIMASLICDDSSHVAEQVNMQEEKDFTSIKENDFTVLANVSQWNATAAGPVLAQKKAQQVKEMREAEFCSNQSSLSDSAVSYDDLEGNLIGSGMREQELRDLNLLPDGHLPMKQTVTSFSTPEKFGVTAGGFRAFDGSGFSTFEKATLILNSRIAYVCAVQFCSDSSLLRDSVVLDDDFECDLTNPGMSAQELLDLKLYLDGISPENWITNSLATPKKSETVTDGEFHTFDGSRFSPIEEASLVLNSPTANVCASKADKELETTSENFDPFESFSSWDMSGNVSTEMLQIHDGNADSMPVLQLCNPQFCDPWAEDANSILEECVSDECSLERSIFGDSCFGCSSFDSLPIQNNLGNCLGEDSALEELEFRKISNERSVHFIENEVNKVVDHCDYNKDGDSSFPLLQLLMELNEQCGWSYQEPLFLPITPNSYRHDENSLESPLYKMDAKCELKTLVRAKGAKSQYQSRRSFKISDRDTKLHCHQRRLPSSGKIKSATMARQVNSEAYRLRPPCLKDNSKPVKKKPTKNPFANSSHWKMNAIGSVLAKPKKHWDKHISEVNCGSNPTSLSNSSVTDDDSDSDIISSELSEQELSDLNLLPDEILPQKWVSTPISTPKKSETVAAGGFHSFDGSRFSPIEEASLVLNSPVPHIFAVVSDKKEKTTSEDIDQFESLQAWEMSGNVGTEMLKMQNENVDSTLPNQLHSTQYCAPQAEDVKSTSEECTSDDNCTLEKSTSGDSCFGYSSSKSLLVQNNLCTCLGQTHYISQHEVCYSMVSSDLTSDLEEHDFGNRSNEMRLCSYEDEANKIVDELVSSATQPFQHLSCDSFIDMFHCDYNGGSSFLPLENSLIKLDELNGCNNQEPLFWPLTPDSYWYDEDNMESSLYKMDSECKLKTTAWAKRTKFQHQRRGLLKFSDGYDLPARDGKCQRHKRRLPGSRKTKSGMPASEVNSEGCRLRSPCLTENSKSLNSKVSKNSSMNFSQRKSDAAGSVLAKTTKKRVKEINEVDCCSNPSSLSDDVHHECDLISFEMSEQGLLDLNLLPDGFLAEKWNSTPVSTPKKFETFTAGGFHSFDGSRFSPIQEAFLALNSPIADVFVSVADKVTETTSKGIDQFEVLQDLEMAWNVSTENLQIQDGNVDSTLAFQLHPTQYYDSRVEDQLDASAKQLPEHLSYYSSDEMIYSNHSEEWRSILPVDYNSQNVKNLSELENVEKEREVETLKAELLEVKNQIKELGRLLKDCVETVLEQVIAVDKSS</sequence>
<name>A0AA38CEY1_TAXCH</name>
<keyword evidence="1" id="KW-0175">Coiled coil</keyword>
<feature type="region of interest" description="Disordered" evidence="2">
    <location>
        <begin position="513"/>
        <end position="535"/>
    </location>
</feature>
<accession>A0AA38CEY1</accession>
<dbReference type="Proteomes" id="UP000824469">
    <property type="component" value="Unassembled WGS sequence"/>
</dbReference>
<proteinExistence type="predicted"/>
<evidence type="ECO:0000313" key="4">
    <source>
        <dbReference type="Proteomes" id="UP000824469"/>
    </source>
</evidence>
<feature type="compositionally biased region" description="Low complexity" evidence="2">
    <location>
        <begin position="966"/>
        <end position="981"/>
    </location>
</feature>